<dbReference type="STRING" id="1051891.A0A0C3LYK7"/>
<dbReference type="PANTHER" id="PTHR13384:SF19">
    <property type="entry name" value="G PATCH DOMAIN-CONTAINING PROTEIN 1"/>
    <property type="match status" value="1"/>
</dbReference>
<feature type="region of interest" description="Disordered" evidence="1">
    <location>
        <begin position="90"/>
        <end position="127"/>
    </location>
</feature>
<dbReference type="HOGENOM" id="CLU_667635_0_0_1"/>
<feature type="compositionally biased region" description="Basic and acidic residues" evidence="1">
    <location>
        <begin position="357"/>
        <end position="387"/>
    </location>
</feature>
<proteinExistence type="predicted"/>
<evidence type="ECO:0000313" key="3">
    <source>
        <dbReference type="Proteomes" id="UP000054248"/>
    </source>
</evidence>
<dbReference type="PANTHER" id="PTHR13384">
    <property type="entry name" value="G PATCH DOMAIN-CONTAINING PROTEIN 1"/>
    <property type="match status" value="1"/>
</dbReference>
<dbReference type="GO" id="GO:0005634">
    <property type="term" value="C:nucleus"/>
    <property type="evidence" value="ECO:0007669"/>
    <property type="project" value="TreeGrafter"/>
</dbReference>
<dbReference type="EMBL" id="KN823023">
    <property type="protein sequence ID" value="KIO26537.1"/>
    <property type="molecule type" value="Genomic_DNA"/>
</dbReference>
<reference evidence="2 3" key="1">
    <citation type="submission" date="2014-04" db="EMBL/GenBank/DDBJ databases">
        <authorList>
            <consortium name="DOE Joint Genome Institute"/>
            <person name="Kuo A."/>
            <person name="Girlanda M."/>
            <person name="Perotto S."/>
            <person name="Kohler A."/>
            <person name="Nagy L.G."/>
            <person name="Floudas D."/>
            <person name="Copeland A."/>
            <person name="Barry K.W."/>
            <person name="Cichocki N."/>
            <person name="Veneault-Fourrey C."/>
            <person name="LaButti K."/>
            <person name="Lindquist E.A."/>
            <person name="Lipzen A."/>
            <person name="Lundell T."/>
            <person name="Morin E."/>
            <person name="Murat C."/>
            <person name="Sun H."/>
            <person name="Tunlid A."/>
            <person name="Henrissat B."/>
            <person name="Grigoriev I.V."/>
            <person name="Hibbett D.S."/>
            <person name="Martin F."/>
            <person name="Nordberg H.P."/>
            <person name="Cantor M.N."/>
            <person name="Hua S.X."/>
        </authorList>
    </citation>
    <scope>NUCLEOTIDE SEQUENCE [LARGE SCALE GENOMIC DNA]</scope>
    <source>
        <strain evidence="2 3">MUT 4182</strain>
    </source>
</reference>
<accession>A0A0C3LYK7</accession>
<organism evidence="2 3">
    <name type="scientific">Tulasnella calospora MUT 4182</name>
    <dbReference type="NCBI Taxonomy" id="1051891"/>
    <lineage>
        <taxon>Eukaryota</taxon>
        <taxon>Fungi</taxon>
        <taxon>Dikarya</taxon>
        <taxon>Basidiomycota</taxon>
        <taxon>Agaricomycotina</taxon>
        <taxon>Agaricomycetes</taxon>
        <taxon>Cantharellales</taxon>
        <taxon>Tulasnellaceae</taxon>
        <taxon>Tulasnella</taxon>
    </lineage>
</organism>
<name>A0A0C3LYK7_9AGAM</name>
<feature type="compositionally biased region" description="Acidic residues" evidence="1">
    <location>
        <begin position="238"/>
        <end position="252"/>
    </location>
</feature>
<gene>
    <name evidence="2" type="ORF">M407DRAFT_200974</name>
</gene>
<evidence type="ECO:0000256" key="1">
    <source>
        <dbReference type="SAM" id="MobiDB-lite"/>
    </source>
</evidence>
<feature type="region of interest" description="Disordered" evidence="1">
    <location>
        <begin position="145"/>
        <end position="412"/>
    </location>
</feature>
<dbReference type="Pfam" id="PF26093">
    <property type="entry name" value="HTH_TGH"/>
    <property type="match status" value="1"/>
</dbReference>
<evidence type="ECO:0000313" key="2">
    <source>
        <dbReference type="EMBL" id="KIO26537.1"/>
    </source>
</evidence>
<feature type="compositionally biased region" description="Low complexity" evidence="1">
    <location>
        <begin position="170"/>
        <end position="191"/>
    </location>
</feature>
<keyword evidence="3" id="KW-1185">Reference proteome</keyword>
<dbReference type="Proteomes" id="UP000054248">
    <property type="component" value="Unassembled WGS sequence"/>
</dbReference>
<protein>
    <submittedName>
        <fullName evidence="2">Uncharacterized protein</fullName>
    </submittedName>
</protein>
<dbReference type="AlphaFoldDB" id="A0A0C3LYK7"/>
<sequence length="412" mass="45747">MSGFRPFTSEPEKQARYEIFLNYHASPGPSMPYLARRPRQSEEEFRKELQDYAKAAMIFKPVSGAMADRFRTAVAQDVPKVVEALYYPAPVEESKESTESQKEKQQKEEDADPKRQAARMGMYGALTHETKEWRPVRLLCKRFGVPDPFMTKDGEAPPETASFGAGGNGPEPTSTTPVPSTATPSSSTSKPIDPPPPAAPGRKDIANIGLGEDETQGQDTLTYQRPPMDIFKAIFASDSEDDSDAEENEDQQGAELKSGLQQDSREELEPLQPASASAIIPMEVDEPQGPVDTSTFRPTFVSKATRDGKAEKDGLEKKEKKKKKAKPIVSFAADEDDGETDGLSIQPKKEKKRRREKEKEKEVSEDAAKKARTEDRDTEMQWVEKELPQPVETNPTSVPPRKPGRKTAADFL</sequence>
<dbReference type="GO" id="GO:0003723">
    <property type="term" value="F:RNA binding"/>
    <property type="evidence" value="ECO:0007669"/>
    <property type="project" value="TreeGrafter"/>
</dbReference>
<reference evidence="3" key="2">
    <citation type="submission" date="2015-01" db="EMBL/GenBank/DDBJ databases">
        <title>Evolutionary Origins and Diversification of the Mycorrhizal Mutualists.</title>
        <authorList>
            <consortium name="DOE Joint Genome Institute"/>
            <consortium name="Mycorrhizal Genomics Consortium"/>
            <person name="Kohler A."/>
            <person name="Kuo A."/>
            <person name="Nagy L.G."/>
            <person name="Floudas D."/>
            <person name="Copeland A."/>
            <person name="Barry K.W."/>
            <person name="Cichocki N."/>
            <person name="Veneault-Fourrey C."/>
            <person name="LaButti K."/>
            <person name="Lindquist E.A."/>
            <person name="Lipzen A."/>
            <person name="Lundell T."/>
            <person name="Morin E."/>
            <person name="Murat C."/>
            <person name="Riley R."/>
            <person name="Ohm R."/>
            <person name="Sun H."/>
            <person name="Tunlid A."/>
            <person name="Henrissat B."/>
            <person name="Grigoriev I.V."/>
            <person name="Hibbett D.S."/>
            <person name="Martin F."/>
        </authorList>
    </citation>
    <scope>NUCLEOTIDE SEQUENCE [LARGE SCALE GENOMIC DNA]</scope>
    <source>
        <strain evidence="3">MUT 4182</strain>
    </source>
</reference>
<feature type="compositionally biased region" description="Basic and acidic residues" evidence="1">
    <location>
        <begin position="304"/>
        <end position="318"/>
    </location>
</feature>
<dbReference type="OrthoDB" id="20507at2759"/>
<feature type="compositionally biased region" description="Basic and acidic residues" evidence="1">
    <location>
        <begin position="92"/>
        <end position="115"/>
    </location>
</feature>